<dbReference type="AlphaFoldDB" id="A0A919TH33"/>
<keyword evidence="2" id="KW-1185">Reference proteome</keyword>
<gene>
    <name evidence="1" type="ORF">Ato02nite_070710</name>
</gene>
<organism evidence="1 2">
    <name type="scientific">Paractinoplanes toevensis</name>
    <dbReference type="NCBI Taxonomy" id="571911"/>
    <lineage>
        <taxon>Bacteria</taxon>
        <taxon>Bacillati</taxon>
        <taxon>Actinomycetota</taxon>
        <taxon>Actinomycetes</taxon>
        <taxon>Micromonosporales</taxon>
        <taxon>Micromonosporaceae</taxon>
        <taxon>Paractinoplanes</taxon>
    </lineage>
</organism>
<dbReference type="RefSeq" id="WP_213011009.1">
    <property type="nucleotide sequence ID" value="NZ_BOQN01000091.1"/>
</dbReference>
<comment type="caution">
    <text evidence="1">The sequence shown here is derived from an EMBL/GenBank/DDBJ whole genome shotgun (WGS) entry which is preliminary data.</text>
</comment>
<sequence length="101" mass="11947">MRLYYRGREALVTSELFVRRTPSPREFAIRGLRNVRIAVPGRVVEVLFRPQLSTREWALWADYHGRSITLYTSPDERVFNQVARALRRALEECEPWDRQAA</sequence>
<evidence type="ECO:0000313" key="2">
    <source>
        <dbReference type="Proteomes" id="UP000677082"/>
    </source>
</evidence>
<dbReference type="EMBL" id="BOQN01000091">
    <property type="protein sequence ID" value="GIM95278.1"/>
    <property type="molecule type" value="Genomic_DNA"/>
</dbReference>
<reference evidence="1 2" key="1">
    <citation type="submission" date="2021-03" db="EMBL/GenBank/DDBJ databases">
        <title>Whole genome shotgun sequence of Actinoplanes toevensis NBRC 105298.</title>
        <authorList>
            <person name="Komaki H."/>
            <person name="Tamura T."/>
        </authorList>
    </citation>
    <scope>NUCLEOTIDE SEQUENCE [LARGE SCALE GENOMIC DNA]</scope>
    <source>
        <strain evidence="1 2">NBRC 105298</strain>
    </source>
</reference>
<dbReference type="Pfam" id="PF19744">
    <property type="entry name" value="DUF6232"/>
    <property type="match status" value="1"/>
</dbReference>
<evidence type="ECO:0000313" key="1">
    <source>
        <dbReference type="EMBL" id="GIM95278.1"/>
    </source>
</evidence>
<name>A0A919TH33_9ACTN</name>
<dbReference type="InterPro" id="IPR045629">
    <property type="entry name" value="DUF6232"/>
</dbReference>
<protein>
    <submittedName>
        <fullName evidence="1">Uncharacterized protein</fullName>
    </submittedName>
</protein>
<proteinExistence type="predicted"/>
<dbReference type="Proteomes" id="UP000677082">
    <property type="component" value="Unassembled WGS sequence"/>
</dbReference>
<accession>A0A919TH33</accession>